<dbReference type="RefSeq" id="XP_018270765.1">
    <property type="nucleotide sequence ID" value="XM_018414371.1"/>
</dbReference>
<organism evidence="3 4">
    <name type="scientific">Rhodotorula graminis (strain WP1)</name>
    <dbReference type="NCBI Taxonomy" id="578459"/>
    <lineage>
        <taxon>Eukaryota</taxon>
        <taxon>Fungi</taxon>
        <taxon>Dikarya</taxon>
        <taxon>Basidiomycota</taxon>
        <taxon>Pucciniomycotina</taxon>
        <taxon>Microbotryomycetes</taxon>
        <taxon>Sporidiobolales</taxon>
        <taxon>Sporidiobolaceae</taxon>
        <taxon>Rhodotorula</taxon>
    </lineage>
</organism>
<feature type="compositionally biased region" description="Pro residues" evidence="2">
    <location>
        <begin position="455"/>
        <end position="467"/>
    </location>
</feature>
<dbReference type="GeneID" id="28974819"/>
<name>A0A194S5L9_RHOGW</name>
<keyword evidence="1" id="KW-0175">Coiled coil</keyword>
<gene>
    <name evidence="3" type="ORF">RHOBADRAFT_44236</name>
</gene>
<evidence type="ECO:0000313" key="3">
    <source>
        <dbReference type="EMBL" id="KPV74716.1"/>
    </source>
</evidence>
<feature type="compositionally biased region" description="Acidic residues" evidence="2">
    <location>
        <begin position="168"/>
        <end position="177"/>
    </location>
</feature>
<feature type="compositionally biased region" description="Basic and acidic residues" evidence="2">
    <location>
        <begin position="141"/>
        <end position="161"/>
    </location>
</feature>
<feature type="region of interest" description="Disordered" evidence="2">
    <location>
        <begin position="1"/>
        <end position="240"/>
    </location>
</feature>
<feature type="compositionally biased region" description="Pro residues" evidence="2">
    <location>
        <begin position="220"/>
        <end position="232"/>
    </location>
</feature>
<sequence length="661" mass="69677">MPRAPKKRVPDPHSSEVDELAEDAPTGLTPPRPARSSSTRTATTRPGTAAATTPNKTRASTTAAAKRGFSSSVTATAGLSTTSSSTRLTGFRCRAQPAAGTSTLYEINSVSPAKRRRPAKVPPRDMPNSPSSSSTKRRRRGTDTDENDRYALERKVKREDEFVFVMPDLDEDGEPIVDPDSPAQATRTSPPPASSLVHVAANSPSPTKPQRSPFIANPARPLPPRTPSPAHLPPSSSSIDLPDALAARVYAHSSPAPLLPLPQGQSEPHTSTTLVASDEGPGAPPRERSSSPPFVPRGRGGTTLVQLSAAPARGVAASPGTTPRVTASTASSQRAPLTREEEHEVSALLAALEGMGDGELQEGAFETYVETCVEPMQAGGAARRAREAVGSGGAREEVFDPDKTLVDASPGPLAGLDAVSSGSPSPADATANPFADDVPLPAPAPSRSTAFLRSPTPPAPAPLPSPPRARAAPPHAAASPAPNPFYRPATPPRRPPGYRLVPLTVEGLATHAREVVAAASSSSTETAFLRGEVRRLAKELEARDTLLGEREAVVRRAQGEQERFERERAEWAEEQKALVAKVDALREVRRGLLRELREERERADGLEDRIRALEGVGERAAAGASDVEQEPVVEVPVVARRALDDNAGVKGVEPVEPVDET</sequence>
<dbReference type="OMA" id="VETCVEP"/>
<dbReference type="EMBL" id="KQ474079">
    <property type="protein sequence ID" value="KPV74716.1"/>
    <property type="molecule type" value="Genomic_DNA"/>
</dbReference>
<feature type="region of interest" description="Disordered" evidence="2">
    <location>
        <begin position="255"/>
        <end position="343"/>
    </location>
</feature>
<evidence type="ECO:0000256" key="2">
    <source>
        <dbReference type="SAM" id="MobiDB-lite"/>
    </source>
</evidence>
<dbReference type="AlphaFoldDB" id="A0A194S5L9"/>
<feature type="compositionally biased region" description="Polar residues" evidence="2">
    <location>
        <begin position="99"/>
        <end position="111"/>
    </location>
</feature>
<feature type="compositionally biased region" description="Polar residues" evidence="2">
    <location>
        <begin position="263"/>
        <end position="275"/>
    </location>
</feature>
<protein>
    <submittedName>
        <fullName evidence="3">Uncharacterized protein</fullName>
    </submittedName>
</protein>
<feature type="compositionally biased region" description="Low complexity" evidence="2">
    <location>
        <begin position="34"/>
        <end position="90"/>
    </location>
</feature>
<feature type="compositionally biased region" description="Low complexity" evidence="2">
    <location>
        <begin position="468"/>
        <end position="480"/>
    </location>
</feature>
<keyword evidence="4" id="KW-1185">Reference proteome</keyword>
<dbReference type="Proteomes" id="UP000053890">
    <property type="component" value="Unassembled WGS sequence"/>
</dbReference>
<evidence type="ECO:0000256" key="1">
    <source>
        <dbReference type="SAM" id="Coils"/>
    </source>
</evidence>
<feature type="compositionally biased region" description="Pro residues" evidence="2">
    <location>
        <begin position="481"/>
        <end position="495"/>
    </location>
</feature>
<feature type="compositionally biased region" description="Polar residues" evidence="2">
    <location>
        <begin position="319"/>
        <end position="335"/>
    </location>
</feature>
<feature type="compositionally biased region" description="Basic and acidic residues" evidence="2">
    <location>
        <begin position="394"/>
        <end position="405"/>
    </location>
</feature>
<feature type="region of interest" description="Disordered" evidence="2">
    <location>
        <begin position="381"/>
        <end position="499"/>
    </location>
</feature>
<proteinExistence type="predicted"/>
<reference evidence="3 4" key="1">
    <citation type="journal article" date="2015" name="Front. Microbiol.">
        <title>Genome sequence of the plant growth promoting endophytic yeast Rhodotorula graminis WP1.</title>
        <authorList>
            <person name="Firrincieli A."/>
            <person name="Otillar R."/>
            <person name="Salamov A."/>
            <person name="Schmutz J."/>
            <person name="Khan Z."/>
            <person name="Redman R.S."/>
            <person name="Fleck N.D."/>
            <person name="Lindquist E."/>
            <person name="Grigoriev I.V."/>
            <person name="Doty S.L."/>
        </authorList>
    </citation>
    <scope>NUCLEOTIDE SEQUENCE [LARGE SCALE GENOMIC DNA]</scope>
    <source>
        <strain evidence="3 4">WP1</strain>
    </source>
</reference>
<evidence type="ECO:0000313" key="4">
    <source>
        <dbReference type="Proteomes" id="UP000053890"/>
    </source>
</evidence>
<accession>A0A194S5L9</accession>
<feature type="coiled-coil region" evidence="1">
    <location>
        <begin position="554"/>
        <end position="616"/>
    </location>
</feature>